<keyword evidence="2" id="KW-1185">Reference proteome</keyword>
<comment type="caution">
    <text evidence="1">The sequence shown here is derived from an EMBL/GenBank/DDBJ whole genome shotgun (WGS) entry which is preliminary data.</text>
</comment>
<accession>A0A2C9ZMY9</accession>
<name>A0A2C9ZMY9_9ACTN</name>
<dbReference type="EMBL" id="NGFN01000147">
    <property type="protein sequence ID" value="OUD00931.1"/>
    <property type="molecule type" value="Genomic_DNA"/>
</dbReference>
<dbReference type="AlphaFoldDB" id="A0A2C9ZMY9"/>
<gene>
    <name evidence="1" type="ORF">CA983_22865</name>
</gene>
<organism evidence="1 2">
    <name type="scientific">Streptomyces swartbergensis</name>
    <dbReference type="NCBI Taxonomy" id="487165"/>
    <lineage>
        <taxon>Bacteria</taxon>
        <taxon>Bacillati</taxon>
        <taxon>Actinomycetota</taxon>
        <taxon>Actinomycetes</taxon>
        <taxon>Kitasatosporales</taxon>
        <taxon>Streptomycetaceae</taxon>
        <taxon>Streptomyces</taxon>
    </lineage>
</organism>
<reference evidence="1 2" key="1">
    <citation type="submission" date="2017-05" db="EMBL/GenBank/DDBJ databases">
        <title>Biotechnological potential of actinobacteria isolated from South African environments.</title>
        <authorList>
            <person name="Le Roes-Hill M."/>
            <person name="Prins A."/>
            <person name="Durrell K.A."/>
        </authorList>
    </citation>
    <scope>NUCLEOTIDE SEQUENCE [LARGE SCALE GENOMIC DNA]</scope>
    <source>
        <strain evidence="1 2">HMC13</strain>
    </source>
</reference>
<sequence>MRSTEALSAGAWNLTALNVTALNTAALNMAALNMAALHVTARNAAVLSTQAAAYVPNRATAAVDPTKGSSAT</sequence>
<proteinExistence type="predicted"/>
<evidence type="ECO:0000313" key="1">
    <source>
        <dbReference type="EMBL" id="OUD00931.1"/>
    </source>
</evidence>
<protein>
    <submittedName>
        <fullName evidence="1">Uncharacterized protein</fullName>
    </submittedName>
</protein>
<dbReference type="Proteomes" id="UP000195105">
    <property type="component" value="Unassembled WGS sequence"/>
</dbReference>
<evidence type="ECO:0000313" key="2">
    <source>
        <dbReference type="Proteomes" id="UP000195105"/>
    </source>
</evidence>